<reference evidence="2" key="1">
    <citation type="thesis" date="2020" institute="ProQuest LLC" country="789 East Eisenhower Parkway, Ann Arbor, MI, USA">
        <title>Comparative Genomics and Chromosome Evolution.</title>
        <authorList>
            <person name="Mudd A.B."/>
        </authorList>
    </citation>
    <scope>NUCLEOTIDE SEQUENCE</scope>
    <source>
        <strain evidence="2">HN-11 Male</strain>
        <tissue evidence="2">Kidney and liver</tissue>
    </source>
</reference>
<dbReference type="OrthoDB" id="8655664at2759"/>
<organism evidence="2 3">
    <name type="scientific">Eleutherodactylus coqui</name>
    <name type="common">Puerto Rican coqui</name>
    <dbReference type="NCBI Taxonomy" id="57060"/>
    <lineage>
        <taxon>Eukaryota</taxon>
        <taxon>Metazoa</taxon>
        <taxon>Chordata</taxon>
        <taxon>Craniata</taxon>
        <taxon>Vertebrata</taxon>
        <taxon>Euteleostomi</taxon>
        <taxon>Amphibia</taxon>
        <taxon>Batrachia</taxon>
        <taxon>Anura</taxon>
        <taxon>Neobatrachia</taxon>
        <taxon>Hyloidea</taxon>
        <taxon>Eleutherodactylidae</taxon>
        <taxon>Eleutherodactylinae</taxon>
        <taxon>Eleutherodactylus</taxon>
        <taxon>Eleutherodactylus</taxon>
    </lineage>
</organism>
<name>A0A8J6F8A9_ELECQ</name>
<accession>A0A8J6F8A9</accession>
<dbReference type="InterPro" id="IPR042864">
    <property type="entry name" value="TMEM25"/>
</dbReference>
<keyword evidence="1" id="KW-0812">Transmembrane</keyword>
<comment type="caution">
    <text evidence="2">The sequence shown here is derived from an EMBL/GenBank/DDBJ whole genome shotgun (WGS) entry which is preliminary data.</text>
</comment>
<keyword evidence="3" id="KW-1185">Reference proteome</keyword>
<dbReference type="EMBL" id="WNTK01000006">
    <property type="protein sequence ID" value="KAG9482596.1"/>
    <property type="molecule type" value="Genomic_DNA"/>
</dbReference>
<sequence length="297" mass="32088">MAFNERKLTSNIILYPPMPLLKDEVHGASCEAGGSSLTWYLNGVKQEVGLGREPPFMLPVAPGSTSSLSLSEMGGENCNDTRGKDEDLLSIHFPPDSPVSTPHLSGLSLLLLLVIQSQPPSGFTLRDQDGRFFTNSSRFLLLDTRSIDGNGSLRVKVSTKQSGVSQTSVTSTDLLSITVELPLLLLIVAGSAVIAGIFIVNVLVCCLVLKKKRHKCNTSNNMKLNNSCLPRENMSLPSNLQLNDLRPQIKGSGNSACATQEDVSAPSGTTTDSWFERFPLVGYIYKASSVSSEEIWL</sequence>
<protein>
    <submittedName>
        <fullName evidence="2">Uncharacterized protein</fullName>
    </submittedName>
</protein>
<keyword evidence="1" id="KW-0472">Membrane</keyword>
<feature type="transmembrane region" description="Helical" evidence="1">
    <location>
        <begin position="183"/>
        <end position="209"/>
    </location>
</feature>
<dbReference type="Proteomes" id="UP000770717">
    <property type="component" value="Unassembled WGS sequence"/>
</dbReference>
<evidence type="ECO:0000313" key="2">
    <source>
        <dbReference type="EMBL" id="KAG9482596.1"/>
    </source>
</evidence>
<proteinExistence type="predicted"/>
<keyword evidence="1" id="KW-1133">Transmembrane helix</keyword>
<dbReference type="GO" id="GO:0090394">
    <property type="term" value="P:negative regulation of excitatory postsynaptic potential"/>
    <property type="evidence" value="ECO:0007669"/>
    <property type="project" value="TreeGrafter"/>
</dbReference>
<evidence type="ECO:0000256" key="1">
    <source>
        <dbReference type="SAM" id="Phobius"/>
    </source>
</evidence>
<dbReference type="PANTHER" id="PTHR47224:SF1">
    <property type="entry name" value="TRANSMEMBRANE PROTEIN 25"/>
    <property type="match status" value="1"/>
</dbReference>
<dbReference type="AlphaFoldDB" id="A0A8J6F8A9"/>
<dbReference type="PANTHER" id="PTHR47224">
    <property type="entry name" value="TRANSMEMBRANE PROTEIN 25"/>
    <property type="match status" value="1"/>
</dbReference>
<gene>
    <name evidence="2" type="ORF">GDO78_011332</name>
</gene>
<evidence type="ECO:0000313" key="3">
    <source>
        <dbReference type="Proteomes" id="UP000770717"/>
    </source>
</evidence>